<dbReference type="SUPFAM" id="SSF52833">
    <property type="entry name" value="Thioredoxin-like"/>
    <property type="match status" value="1"/>
</dbReference>
<evidence type="ECO:0000256" key="1">
    <source>
        <dbReference type="SAM" id="MobiDB-lite"/>
    </source>
</evidence>
<dbReference type="InterPro" id="IPR052792">
    <property type="entry name" value="Thioredoxin_dom-contain_11"/>
</dbReference>
<dbReference type="STRING" id="2018661.A0A2A2JND3"/>
<reference evidence="3 4" key="1">
    <citation type="journal article" date="2017" name="Curr. Biol.">
        <title>Genome architecture and evolution of a unichromosomal asexual nematode.</title>
        <authorList>
            <person name="Fradin H."/>
            <person name="Zegar C."/>
            <person name="Gutwein M."/>
            <person name="Lucas J."/>
            <person name="Kovtun M."/>
            <person name="Corcoran D."/>
            <person name="Baugh L.R."/>
            <person name="Kiontke K."/>
            <person name="Gunsalus K."/>
            <person name="Fitch D.H."/>
            <person name="Piano F."/>
        </authorList>
    </citation>
    <scope>NUCLEOTIDE SEQUENCE [LARGE SCALE GENOMIC DNA]</scope>
    <source>
        <strain evidence="3">PF1309</strain>
    </source>
</reference>
<organism evidence="3 4">
    <name type="scientific">Diploscapter pachys</name>
    <dbReference type="NCBI Taxonomy" id="2018661"/>
    <lineage>
        <taxon>Eukaryota</taxon>
        <taxon>Metazoa</taxon>
        <taxon>Ecdysozoa</taxon>
        <taxon>Nematoda</taxon>
        <taxon>Chromadorea</taxon>
        <taxon>Rhabditida</taxon>
        <taxon>Rhabditina</taxon>
        <taxon>Rhabditomorpha</taxon>
        <taxon>Rhabditoidea</taxon>
        <taxon>Rhabditidae</taxon>
        <taxon>Diploscapter</taxon>
    </lineage>
</organism>
<feature type="region of interest" description="Disordered" evidence="1">
    <location>
        <begin position="121"/>
        <end position="140"/>
    </location>
</feature>
<feature type="transmembrane region" description="Helical" evidence="2">
    <location>
        <begin position="147"/>
        <end position="169"/>
    </location>
</feature>
<dbReference type="OrthoDB" id="1910803at2759"/>
<dbReference type="PANTHER" id="PTHR46497">
    <property type="entry name" value="THIOREDOXIN DOMAIN-CONTAINING PROTEIN 11"/>
    <property type="match status" value="1"/>
</dbReference>
<feature type="compositionally biased region" description="Basic and acidic residues" evidence="1">
    <location>
        <begin position="25"/>
        <end position="51"/>
    </location>
</feature>
<proteinExistence type="predicted"/>
<feature type="region of interest" description="Disordered" evidence="1">
    <location>
        <begin position="1"/>
        <end position="107"/>
    </location>
</feature>
<evidence type="ECO:0000256" key="2">
    <source>
        <dbReference type="SAM" id="Phobius"/>
    </source>
</evidence>
<name>A0A2A2JND3_9BILA</name>
<dbReference type="Proteomes" id="UP000218231">
    <property type="component" value="Unassembled WGS sequence"/>
</dbReference>
<keyword evidence="2" id="KW-0472">Membrane</keyword>
<dbReference type="PANTHER" id="PTHR46497:SF1">
    <property type="entry name" value="THIOREDOXIN DOMAIN-CONTAINING PROTEIN 11"/>
    <property type="match status" value="1"/>
</dbReference>
<dbReference type="InterPro" id="IPR036249">
    <property type="entry name" value="Thioredoxin-like_sf"/>
</dbReference>
<dbReference type="Gene3D" id="3.40.30.10">
    <property type="entry name" value="Glutaredoxin"/>
    <property type="match status" value="2"/>
</dbReference>
<feature type="compositionally biased region" description="Basic and acidic residues" evidence="1">
    <location>
        <begin position="84"/>
        <end position="101"/>
    </location>
</feature>
<keyword evidence="2" id="KW-1133">Transmembrane helix</keyword>
<dbReference type="EMBL" id="LIAE01010326">
    <property type="protein sequence ID" value="PAV63190.1"/>
    <property type="molecule type" value="Genomic_DNA"/>
</dbReference>
<evidence type="ECO:0000313" key="4">
    <source>
        <dbReference type="Proteomes" id="UP000218231"/>
    </source>
</evidence>
<feature type="compositionally biased region" description="Polar residues" evidence="1">
    <location>
        <begin position="59"/>
        <end position="73"/>
    </location>
</feature>
<evidence type="ECO:0008006" key="5">
    <source>
        <dbReference type="Google" id="ProtNLM"/>
    </source>
</evidence>
<gene>
    <name evidence="3" type="ORF">WR25_06867</name>
</gene>
<keyword evidence="4" id="KW-1185">Reference proteome</keyword>
<dbReference type="AlphaFoldDB" id="A0A2A2JND3"/>
<sequence length="946" mass="109634">MEEERNENNQVQSKSSHTNFTPHPTDIDVDRLIEEELEKDGIRIDENEKNQENQGNQESNHIGQGDTSTSSSIEARPYQEQEQGTDRRPEQEEQDPEREPGQSDQESSVFVNQLFEISDDYFPSSESERPDSSIASTRKSSEISKDAMIKLAVVVFCLSSGISLLATIIEVYSKQPIIIPAKNPQPFISNDSSSFIDDFYIGNANAAKFLSKVDLVITMYYAPWSTESREFKHKFEIVAKAFKPYSEEMKFIAINCWAVNGECRRSFKLYTHPVIVAYIKAAGTSHAAVYTGTHSIDQFYNWILNVRYPYYFLSSLEQLQKWQKEHRFIAVGYFPFENSLLHNGFNKFLATAFKLKNGDPNFESDTFAIVTSKELALSLGIQLPADVFVYSGKGYLNRLSMLTPGMSIEDIAQWFDDQRTKFVVRSKLHWVQIDQLNLLMSTRLADFLNASSALILVTRYEPIYRNQDDALLMQKISDEYRDCEDILMKKESEKIEYKTGVAERLESDKEKCDKIGKADLNILTCCRSIAHAVFWDEACMSSTKYYWTDQEKIPDDKEERSRRSHWADAYIPKTECCGEYTKGKAQTLVEKCCQFYEHIFQRPLSKGQQRLETRWLIDQEKSWMSDCIRSKLFVYMRYGVDLDAIPQYTSAETVEQSIRGLSCKLSNSTDSLRFLALDAVQHSSIINRWGLSKKKLPFIVAADVKNEFFAVMEQDFESQNIRQFIIDYHDEGLSNQKLCESQFVSKFPPKRDDTSEITLFNETRFREMVHQNNLTHESVVLFSGGRSHSATMSIMHVYRLVARYFSKINPNLFRFYIIDTSVNDLPYNFNFERLPAIVMFSKSPEFSWIFPDTLPITSPNLISFIISQSCFETRVRILVAQCKSDECVQRNRRHLHSIERKFKLEIRRAKRMSGIAAKHRIEKLITQLRVCKNMERMLAAKHLKFN</sequence>
<comment type="caution">
    <text evidence="3">The sequence shown here is derived from an EMBL/GenBank/DDBJ whole genome shotgun (WGS) entry which is preliminary data.</text>
</comment>
<keyword evidence="2" id="KW-0812">Transmembrane</keyword>
<protein>
    <recommendedName>
        <fullName evidence="5">Thioredoxin domain-containing protein</fullName>
    </recommendedName>
</protein>
<accession>A0A2A2JND3</accession>
<feature type="compositionally biased region" description="Polar residues" evidence="1">
    <location>
        <begin position="8"/>
        <end position="22"/>
    </location>
</feature>
<evidence type="ECO:0000313" key="3">
    <source>
        <dbReference type="EMBL" id="PAV63190.1"/>
    </source>
</evidence>